<dbReference type="Proteomes" id="UP000193067">
    <property type="component" value="Unassembled WGS sequence"/>
</dbReference>
<dbReference type="STRING" id="1353009.A0A1Y2I5I7"/>
<reference evidence="1 2" key="1">
    <citation type="journal article" date="2015" name="Biotechnol. Biofuels">
        <title>Enhanced degradation of softwood versus hardwood by the white-rot fungus Pycnoporus coccineus.</title>
        <authorList>
            <person name="Couturier M."/>
            <person name="Navarro D."/>
            <person name="Chevret D."/>
            <person name="Henrissat B."/>
            <person name="Piumi F."/>
            <person name="Ruiz-Duenas F.J."/>
            <person name="Martinez A.T."/>
            <person name="Grigoriev I.V."/>
            <person name="Riley R."/>
            <person name="Lipzen A."/>
            <person name="Berrin J.G."/>
            <person name="Master E.R."/>
            <person name="Rosso M.N."/>
        </authorList>
    </citation>
    <scope>NUCLEOTIDE SEQUENCE [LARGE SCALE GENOMIC DNA]</scope>
    <source>
        <strain evidence="1 2">BRFM310</strain>
    </source>
</reference>
<sequence length="71" mass="7586">YMDCNTLFNSAGGSSFFEIKANGFDVHKPVIGKPGTTADTTNGAFIKYATLNTCIQRAFSNGWNAGVTAFQ</sequence>
<dbReference type="EMBL" id="KZ084184">
    <property type="protein sequence ID" value="OSC96396.1"/>
    <property type="molecule type" value="Genomic_DNA"/>
</dbReference>
<feature type="non-terminal residue" evidence="1">
    <location>
        <position position="1"/>
    </location>
</feature>
<dbReference type="GO" id="GO:0016787">
    <property type="term" value="F:hydrolase activity"/>
    <property type="evidence" value="ECO:0007669"/>
    <property type="project" value="UniProtKB-KW"/>
</dbReference>
<protein>
    <submittedName>
        <fullName evidence="1">Glycoside hydrolase family 18 protein</fullName>
    </submittedName>
</protein>
<feature type="non-terminal residue" evidence="1">
    <location>
        <position position="71"/>
    </location>
</feature>
<accession>A0A1Y2I5I7</accession>
<organism evidence="1 2">
    <name type="scientific">Trametes coccinea (strain BRFM310)</name>
    <name type="common">Pycnoporus coccineus</name>
    <dbReference type="NCBI Taxonomy" id="1353009"/>
    <lineage>
        <taxon>Eukaryota</taxon>
        <taxon>Fungi</taxon>
        <taxon>Dikarya</taxon>
        <taxon>Basidiomycota</taxon>
        <taxon>Agaricomycotina</taxon>
        <taxon>Agaricomycetes</taxon>
        <taxon>Polyporales</taxon>
        <taxon>Polyporaceae</taxon>
        <taxon>Trametes</taxon>
    </lineage>
</organism>
<evidence type="ECO:0000313" key="2">
    <source>
        <dbReference type="Proteomes" id="UP000193067"/>
    </source>
</evidence>
<name>A0A1Y2I5I7_TRAC3</name>
<keyword evidence="2" id="KW-1185">Reference proteome</keyword>
<evidence type="ECO:0000313" key="1">
    <source>
        <dbReference type="EMBL" id="OSC96396.1"/>
    </source>
</evidence>
<dbReference type="AlphaFoldDB" id="A0A1Y2I5I7"/>
<gene>
    <name evidence="1" type="ORF">PYCCODRAFT_1349237</name>
</gene>
<proteinExistence type="predicted"/>
<keyword evidence="1" id="KW-0378">Hydrolase</keyword>